<proteinExistence type="predicted"/>
<sequence length="162" mass="18919">MAVPAVVVLGVVLWILFSAFKYWYISRTKINYTHKLDEKILEDIRTPSQCAFDKAARRKREQVFVDEPEGYPFKATNNTERGAGQNDNSKDDDGDKPHTETAKKRPLTIFEEIDLLQKQGKVKPKTCKYDRSMFEDSLSRLYRDLQHERKKSSEDKENKSDK</sequence>
<gene>
    <name evidence="3" type="ORF">Ocin01_10070</name>
</gene>
<keyword evidence="2" id="KW-1133">Transmembrane helix</keyword>
<feature type="compositionally biased region" description="Basic and acidic residues" evidence="1">
    <location>
        <begin position="88"/>
        <end position="103"/>
    </location>
</feature>
<keyword evidence="2" id="KW-0472">Membrane</keyword>
<organism evidence="3 4">
    <name type="scientific">Orchesella cincta</name>
    <name type="common">Springtail</name>
    <name type="synonym">Podura cincta</name>
    <dbReference type="NCBI Taxonomy" id="48709"/>
    <lineage>
        <taxon>Eukaryota</taxon>
        <taxon>Metazoa</taxon>
        <taxon>Ecdysozoa</taxon>
        <taxon>Arthropoda</taxon>
        <taxon>Hexapoda</taxon>
        <taxon>Collembola</taxon>
        <taxon>Entomobryomorpha</taxon>
        <taxon>Entomobryoidea</taxon>
        <taxon>Orchesellidae</taxon>
        <taxon>Orchesellinae</taxon>
        <taxon>Orchesella</taxon>
    </lineage>
</organism>
<keyword evidence="2" id="KW-0812">Transmembrane</keyword>
<evidence type="ECO:0000256" key="1">
    <source>
        <dbReference type="SAM" id="MobiDB-lite"/>
    </source>
</evidence>
<feature type="region of interest" description="Disordered" evidence="1">
    <location>
        <begin position="64"/>
        <end position="106"/>
    </location>
</feature>
<reference evidence="3 4" key="1">
    <citation type="journal article" date="2016" name="Genome Biol. Evol.">
        <title>Gene Family Evolution Reflects Adaptation to Soil Environmental Stressors in the Genome of the Collembolan Orchesella cincta.</title>
        <authorList>
            <person name="Faddeeva-Vakhrusheva A."/>
            <person name="Derks M.F."/>
            <person name="Anvar S.Y."/>
            <person name="Agamennone V."/>
            <person name="Suring W."/>
            <person name="Smit S."/>
            <person name="van Straalen N.M."/>
            <person name="Roelofs D."/>
        </authorList>
    </citation>
    <scope>NUCLEOTIDE SEQUENCE [LARGE SCALE GENOMIC DNA]</scope>
    <source>
        <tissue evidence="3">Mixed pool</tissue>
    </source>
</reference>
<protein>
    <submittedName>
        <fullName evidence="3">Uncharacterized protein</fullName>
    </submittedName>
</protein>
<dbReference type="Proteomes" id="UP000094527">
    <property type="component" value="Unassembled WGS sequence"/>
</dbReference>
<keyword evidence="4" id="KW-1185">Reference proteome</keyword>
<evidence type="ECO:0000256" key="2">
    <source>
        <dbReference type="SAM" id="Phobius"/>
    </source>
</evidence>
<dbReference type="AlphaFoldDB" id="A0A1D2MU38"/>
<evidence type="ECO:0000313" key="3">
    <source>
        <dbReference type="EMBL" id="ODM96600.1"/>
    </source>
</evidence>
<feature type="transmembrane region" description="Helical" evidence="2">
    <location>
        <begin position="6"/>
        <end position="25"/>
    </location>
</feature>
<comment type="caution">
    <text evidence="3">The sequence shown here is derived from an EMBL/GenBank/DDBJ whole genome shotgun (WGS) entry which is preliminary data.</text>
</comment>
<evidence type="ECO:0000313" key="4">
    <source>
        <dbReference type="Proteomes" id="UP000094527"/>
    </source>
</evidence>
<name>A0A1D2MU38_ORCCI</name>
<dbReference type="EMBL" id="LJIJ01000521">
    <property type="protein sequence ID" value="ODM96600.1"/>
    <property type="molecule type" value="Genomic_DNA"/>
</dbReference>
<accession>A0A1D2MU38</accession>